<dbReference type="InterPro" id="IPR036188">
    <property type="entry name" value="FAD/NAD-bd_sf"/>
</dbReference>
<dbReference type="PANTHER" id="PTHR40254:SF1">
    <property type="entry name" value="BLR0577 PROTEIN"/>
    <property type="match status" value="1"/>
</dbReference>
<accession>A0A4Q9HTB6</accession>
<organism evidence="2 3">
    <name type="scientific">Streptomyces kasugaensis</name>
    <dbReference type="NCBI Taxonomy" id="1946"/>
    <lineage>
        <taxon>Bacteria</taxon>
        <taxon>Bacillati</taxon>
        <taxon>Actinomycetota</taxon>
        <taxon>Actinomycetes</taxon>
        <taxon>Kitasatosporales</taxon>
        <taxon>Streptomycetaceae</taxon>
        <taxon>Streptomyces</taxon>
    </lineage>
</organism>
<sequence>MGSSDMSRTVDIGVVGGGASAVCLLDALAETDTPPGNVTVFEPSRHLWRGRPYQPDLETVRVNIAPEGMSVRFGDHTLFQRWLAERDAAAGAGRDFADPFIGTRFVPRAVFGSYLEHSAHEALRRLEQRGWRTEVVRERVARMTPAGGGVVLGTEHGRRVRVDHAVLCVGRGLPGDPYSLTGSAGFIADPYPLMHSLAGIDPQQRVGVVGSGLTGVDVVLSLAARGHRGRMLLLSRTGVLPLVRQRPLPYTLRHFTPQRFREAAARGETVTLEEVVATMRAEFAAAGEDLGSVSAEIAAFTDGDPVRRLRRHLAEVDSPSQALRILQHAVPATGPDVWPRLPEHEKDQLLRAHHRAVMSLCCPMPPASAAALLGLIDSGQLEIVPGLRHIEPAAGGGFTARTDGDGPAHRADILVNAVNSSPRLQSPSAEPLVAAMVGAHLAERHPRGGVRVERATSRLVVNGMTDRRLYALGDLASGSLFFTFGLPSIVDRAYDIAGAIRDDAVQAASCRFEDDALQDA</sequence>
<dbReference type="InterPro" id="IPR038732">
    <property type="entry name" value="HpyO/CreE_NAD-binding"/>
</dbReference>
<dbReference type="Proteomes" id="UP000292452">
    <property type="component" value="Unassembled WGS sequence"/>
</dbReference>
<dbReference type="SUPFAM" id="SSF51905">
    <property type="entry name" value="FAD/NAD(P)-binding domain"/>
    <property type="match status" value="2"/>
</dbReference>
<evidence type="ECO:0000313" key="3">
    <source>
        <dbReference type="Proteomes" id="UP000292452"/>
    </source>
</evidence>
<dbReference type="AlphaFoldDB" id="A0A4Q9HTB6"/>
<gene>
    <name evidence="2" type="ORF">EYS09_18145</name>
</gene>
<dbReference type="PANTHER" id="PTHR40254">
    <property type="entry name" value="BLR0577 PROTEIN"/>
    <property type="match status" value="1"/>
</dbReference>
<name>A0A4Q9HTB6_STRKA</name>
<dbReference type="InterPro" id="IPR052189">
    <property type="entry name" value="L-asp_N-monooxygenase_NS-form"/>
</dbReference>
<comment type="caution">
    <text evidence="2">The sequence shown here is derived from an EMBL/GenBank/DDBJ whole genome shotgun (WGS) entry which is preliminary data.</text>
</comment>
<feature type="domain" description="FAD-dependent urate hydroxylase HpyO/Asp monooxygenase CreE-like FAD/NAD(P)-binding" evidence="1">
    <location>
        <begin position="14"/>
        <end position="171"/>
    </location>
</feature>
<keyword evidence="3" id="KW-1185">Reference proteome</keyword>
<evidence type="ECO:0000259" key="1">
    <source>
        <dbReference type="Pfam" id="PF13454"/>
    </source>
</evidence>
<protein>
    <recommendedName>
        <fullName evidence="1">FAD-dependent urate hydroxylase HpyO/Asp monooxygenase CreE-like FAD/NAD(P)-binding domain-containing protein</fullName>
    </recommendedName>
</protein>
<dbReference type="EMBL" id="SIXH01000149">
    <property type="protein sequence ID" value="TBO58307.1"/>
    <property type="molecule type" value="Genomic_DNA"/>
</dbReference>
<dbReference type="Pfam" id="PF13454">
    <property type="entry name" value="NAD_binding_9"/>
    <property type="match status" value="1"/>
</dbReference>
<dbReference type="Gene3D" id="3.50.50.60">
    <property type="entry name" value="FAD/NAD(P)-binding domain"/>
    <property type="match status" value="1"/>
</dbReference>
<reference evidence="2 3" key="1">
    <citation type="submission" date="2019-02" db="EMBL/GenBank/DDBJ databases">
        <title>Draft Genome Sequence of Streptomyces sp. AM-2504, identified by 16S rRNA comparative analysis as a Streptomyces Kasugaensis strain.</title>
        <authorList>
            <person name="Napolioni V."/>
            <person name="Giuliodori A.M."/>
            <person name="Spurio R."/>
            <person name="Fabbretti A."/>
        </authorList>
    </citation>
    <scope>NUCLEOTIDE SEQUENCE [LARGE SCALE GENOMIC DNA]</scope>
    <source>
        <strain evidence="2 3">AM-2504</strain>
    </source>
</reference>
<proteinExistence type="predicted"/>
<evidence type="ECO:0000313" key="2">
    <source>
        <dbReference type="EMBL" id="TBO58307.1"/>
    </source>
</evidence>